<reference evidence="2 3" key="1">
    <citation type="journal article" date="2023" name="Mol. Biol. Evol.">
        <title>Genomics of Secondarily Temperate Adaptation in the Only Non-Antarctic Icefish.</title>
        <authorList>
            <person name="Rivera-Colon A.G."/>
            <person name="Rayamajhi N."/>
            <person name="Minhas B.F."/>
            <person name="Madrigal G."/>
            <person name="Bilyk K.T."/>
            <person name="Yoon V."/>
            <person name="Hune M."/>
            <person name="Gregory S."/>
            <person name="Cheng C.H.C."/>
            <person name="Catchen J.M."/>
        </authorList>
    </citation>
    <scope>NUCLEOTIDE SEQUENCE [LARGE SCALE GENOMIC DNA]</scope>
    <source>
        <strain evidence="2">JC2023a</strain>
    </source>
</reference>
<feature type="compositionally biased region" description="Basic and acidic residues" evidence="1">
    <location>
        <begin position="66"/>
        <end position="96"/>
    </location>
</feature>
<evidence type="ECO:0000313" key="2">
    <source>
        <dbReference type="EMBL" id="KAK5910439.1"/>
    </source>
</evidence>
<proteinExistence type="predicted"/>
<gene>
    <name evidence="2" type="ORF">CesoFtcFv8_004272</name>
</gene>
<dbReference type="Proteomes" id="UP001335648">
    <property type="component" value="Unassembled WGS sequence"/>
</dbReference>
<organism evidence="2 3">
    <name type="scientific">Champsocephalus esox</name>
    <name type="common">pike icefish</name>
    <dbReference type="NCBI Taxonomy" id="159716"/>
    <lineage>
        <taxon>Eukaryota</taxon>
        <taxon>Metazoa</taxon>
        <taxon>Chordata</taxon>
        <taxon>Craniata</taxon>
        <taxon>Vertebrata</taxon>
        <taxon>Euteleostomi</taxon>
        <taxon>Actinopterygii</taxon>
        <taxon>Neopterygii</taxon>
        <taxon>Teleostei</taxon>
        <taxon>Neoteleostei</taxon>
        <taxon>Acanthomorphata</taxon>
        <taxon>Eupercaria</taxon>
        <taxon>Perciformes</taxon>
        <taxon>Notothenioidei</taxon>
        <taxon>Channichthyidae</taxon>
        <taxon>Champsocephalus</taxon>
    </lineage>
</organism>
<name>A0AAN8CVU2_9TELE</name>
<evidence type="ECO:0000313" key="3">
    <source>
        <dbReference type="Proteomes" id="UP001335648"/>
    </source>
</evidence>
<dbReference type="EMBL" id="JAULUE010002048">
    <property type="protein sequence ID" value="KAK5910439.1"/>
    <property type="molecule type" value="Genomic_DNA"/>
</dbReference>
<keyword evidence="3" id="KW-1185">Reference proteome</keyword>
<sequence>MRHWSSCSGPFPKQAALKSQPCCSPLNTAALTQPPRSAERGCTASQRPRGAPPPGPNAGKSPVAKDNSHTDDRLSIRRDHTGHSLMKEPKGRPPRK</sequence>
<comment type="caution">
    <text evidence="2">The sequence shown here is derived from an EMBL/GenBank/DDBJ whole genome shotgun (WGS) entry which is preliminary data.</text>
</comment>
<evidence type="ECO:0000256" key="1">
    <source>
        <dbReference type="SAM" id="MobiDB-lite"/>
    </source>
</evidence>
<protein>
    <submittedName>
        <fullName evidence="2">Uncharacterized protein</fullName>
    </submittedName>
</protein>
<accession>A0AAN8CVU2</accession>
<feature type="region of interest" description="Disordered" evidence="1">
    <location>
        <begin position="1"/>
        <end position="96"/>
    </location>
</feature>
<dbReference type="AlphaFoldDB" id="A0AAN8CVU2"/>
<feature type="compositionally biased region" description="Polar residues" evidence="1">
    <location>
        <begin position="21"/>
        <end position="35"/>
    </location>
</feature>